<evidence type="ECO:0000313" key="7">
    <source>
        <dbReference type="EMBL" id="QGU00310.1"/>
    </source>
</evidence>
<keyword evidence="2" id="KW-0378">Hydrolase</keyword>
<dbReference type="RefSeq" id="WP_156204111.1">
    <property type="nucleotide sequence ID" value="NZ_CP046457.1"/>
</dbReference>
<dbReference type="InterPro" id="IPR027417">
    <property type="entry name" value="P-loop_NTPase"/>
</dbReference>
<dbReference type="EMBL" id="CP046457">
    <property type="protein sequence ID" value="QGU00310.1"/>
    <property type="molecule type" value="Genomic_DNA"/>
</dbReference>
<feature type="domain" description="Helicase ATP-binding" evidence="5">
    <location>
        <begin position="26"/>
        <end position="208"/>
    </location>
</feature>
<evidence type="ECO:0000256" key="1">
    <source>
        <dbReference type="ARBA" id="ARBA00022741"/>
    </source>
</evidence>
<evidence type="ECO:0000259" key="5">
    <source>
        <dbReference type="PROSITE" id="PS51192"/>
    </source>
</evidence>
<dbReference type="GO" id="GO:0016787">
    <property type="term" value="F:hydrolase activity"/>
    <property type="evidence" value="ECO:0007669"/>
    <property type="project" value="UniProtKB-KW"/>
</dbReference>
<dbReference type="OrthoDB" id="9815222at2"/>
<dbReference type="PANTHER" id="PTHR47961:SF6">
    <property type="entry name" value="DNA-DIRECTED DNA POLYMERASE"/>
    <property type="match status" value="1"/>
</dbReference>
<proteinExistence type="predicted"/>
<dbReference type="InterPro" id="IPR050474">
    <property type="entry name" value="Hel308_SKI2-like"/>
</dbReference>
<evidence type="ECO:0000256" key="3">
    <source>
        <dbReference type="ARBA" id="ARBA00022806"/>
    </source>
</evidence>
<dbReference type="KEGG" id="salq:SYNTR_1716"/>
<dbReference type="InterPro" id="IPR011545">
    <property type="entry name" value="DEAD/DEAH_box_helicase_dom"/>
</dbReference>
<dbReference type="InterPro" id="IPR001650">
    <property type="entry name" value="Helicase_C-like"/>
</dbReference>
<evidence type="ECO:0000256" key="4">
    <source>
        <dbReference type="ARBA" id="ARBA00022840"/>
    </source>
</evidence>
<keyword evidence="3 7" id="KW-0347">Helicase</keyword>
<dbReference type="InterPro" id="IPR014001">
    <property type="entry name" value="Helicase_ATP-bd"/>
</dbReference>
<name>A0A6I6DCI3_9FIRM</name>
<dbReference type="AlphaFoldDB" id="A0A6I6DCI3"/>
<keyword evidence="8" id="KW-1185">Reference proteome</keyword>
<accession>A0A6I6DCI3</accession>
<sequence length="636" mass="71712">MVDRGRGNRAIFDVLPPQRRTLAEQGLLGSSRRAVVVSLPTSSGKTMIAEFRILQALNQFEYEKGWVAYLVPTKALVNQVTRQLRRDFDSLGVLVEQVSPALEVDNIEQRLLQEQAENSQFRVLVTTPEKLDLMLRQGWEEKIGRPLTLVVVDEAHNIQSNSRGLKLELLLATINKECQWAQFLLLTPFIANGQEVARWLGGQNSDDISLALDWQPNDRIIGIVKAKQEELIKNKSYNYSLDMETVHTSRNTLTTNGLLNLPGTHDIAKTFAQVNDKSTLAAVTAQYLKQRGPVIVMHTRPDWVWSLADKLKIESNYIELPSEKIQLVKKFLQLELGANFPLIDLLSYGIGVHHAGLSDDVRFLMEWLFEENELNFLVATTTIAQGVNFPISGLIMASHQYPEKQKTVDMPPEDFWNIAGRAGRIGQSSVGVVTLVAKDENHVEKLREFINKQSGELNSALLKLANEAEDNLGDLGSIVYRYPEWSSFLQYLVHTYRQIGKPDTFIDQVEQVLRGTLGFEKLRIKSPTLANKLLRGIHEYANYISAPNQPLKLVDSTGFSLQSINTVLVNKGNIDRSSWNADTLFHEGNQTLQDMMGILLKVLELRDNLKDVVGEQQPDGQKLASIWRGKMLILLN</sequence>
<dbReference type="Pfam" id="PF00271">
    <property type="entry name" value="Helicase_C"/>
    <property type="match status" value="1"/>
</dbReference>
<evidence type="ECO:0000256" key="2">
    <source>
        <dbReference type="ARBA" id="ARBA00022801"/>
    </source>
</evidence>
<protein>
    <submittedName>
        <fullName evidence="7">RNA helicase</fullName>
    </submittedName>
</protein>
<dbReference type="SUPFAM" id="SSF52540">
    <property type="entry name" value="P-loop containing nucleoside triphosphate hydrolases"/>
    <property type="match status" value="1"/>
</dbReference>
<dbReference type="GO" id="GO:0003676">
    <property type="term" value="F:nucleic acid binding"/>
    <property type="evidence" value="ECO:0007669"/>
    <property type="project" value="InterPro"/>
</dbReference>
<dbReference type="Gene3D" id="3.40.50.300">
    <property type="entry name" value="P-loop containing nucleotide triphosphate hydrolases"/>
    <property type="match status" value="2"/>
</dbReference>
<keyword evidence="4" id="KW-0067">ATP-binding</keyword>
<dbReference type="SMART" id="SM00487">
    <property type="entry name" value="DEXDc"/>
    <property type="match status" value="1"/>
</dbReference>
<dbReference type="CDD" id="cd17921">
    <property type="entry name" value="DEXHc_Ski2"/>
    <property type="match status" value="1"/>
</dbReference>
<evidence type="ECO:0000313" key="8">
    <source>
        <dbReference type="Proteomes" id="UP000426444"/>
    </source>
</evidence>
<feature type="domain" description="Helicase C-terminal" evidence="6">
    <location>
        <begin position="312"/>
        <end position="465"/>
    </location>
</feature>
<dbReference type="Proteomes" id="UP000426444">
    <property type="component" value="Chromosome"/>
</dbReference>
<dbReference type="GO" id="GO:0004386">
    <property type="term" value="F:helicase activity"/>
    <property type="evidence" value="ECO:0007669"/>
    <property type="project" value="UniProtKB-KW"/>
</dbReference>
<dbReference type="PROSITE" id="PS51194">
    <property type="entry name" value="HELICASE_CTER"/>
    <property type="match status" value="1"/>
</dbReference>
<keyword evidence="1" id="KW-0547">Nucleotide-binding</keyword>
<dbReference type="SMART" id="SM00490">
    <property type="entry name" value="HELICc"/>
    <property type="match status" value="1"/>
</dbReference>
<evidence type="ECO:0000259" key="6">
    <source>
        <dbReference type="PROSITE" id="PS51194"/>
    </source>
</evidence>
<organism evidence="7 8">
    <name type="scientific">Candidatus Syntrophocurvum alkaliphilum</name>
    <dbReference type="NCBI Taxonomy" id="2293317"/>
    <lineage>
        <taxon>Bacteria</taxon>
        <taxon>Bacillati</taxon>
        <taxon>Bacillota</taxon>
        <taxon>Clostridia</taxon>
        <taxon>Eubacteriales</taxon>
        <taxon>Syntrophomonadaceae</taxon>
        <taxon>Candidatus Syntrophocurvum</taxon>
    </lineage>
</organism>
<dbReference type="PROSITE" id="PS51192">
    <property type="entry name" value="HELICASE_ATP_BIND_1"/>
    <property type="match status" value="1"/>
</dbReference>
<reference evidence="8" key="1">
    <citation type="journal article" date="2019" name="Microbiology">
        <title>Complete Genome Sequence of an Uncultured Bacterium of the Candidate Phylum Bipolaricaulota.</title>
        <authorList>
            <person name="Kadnikov V.V."/>
            <person name="Mardanov A.V."/>
            <person name="Beletsky A.V."/>
            <person name="Frank Y.A."/>
            <person name="Karnachuk O.V."/>
            <person name="Ravin N.V."/>
        </authorList>
    </citation>
    <scope>NUCLEOTIDE SEQUENCE [LARGE SCALE GENOMIC DNA]</scope>
</reference>
<gene>
    <name evidence="7" type="ORF">SYNTR_1716</name>
</gene>
<dbReference type="GO" id="GO:0005524">
    <property type="term" value="F:ATP binding"/>
    <property type="evidence" value="ECO:0007669"/>
    <property type="project" value="UniProtKB-KW"/>
</dbReference>
<dbReference type="Pfam" id="PF00270">
    <property type="entry name" value="DEAD"/>
    <property type="match status" value="1"/>
</dbReference>
<dbReference type="PANTHER" id="PTHR47961">
    <property type="entry name" value="DNA POLYMERASE THETA, PUTATIVE (AFU_ORTHOLOGUE AFUA_1G05260)-RELATED"/>
    <property type="match status" value="1"/>
</dbReference>